<gene>
    <name evidence="7" type="ORF">N791_07780</name>
</gene>
<evidence type="ECO:0000256" key="1">
    <source>
        <dbReference type="ARBA" id="ARBA00022741"/>
    </source>
</evidence>
<dbReference type="Pfam" id="PF00270">
    <property type="entry name" value="DEAD"/>
    <property type="match status" value="1"/>
</dbReference>
<dbReference type="InterPro" id="IPR001650">
    <property type="entry name" value="Helicase_C-like"/>
</dbReference>
<dbReference type="SMART" id="SM00487">
    <property type="entry name" value="DEXDc"/>
    <property type="match status" value="1"/>
</dbReference>
<name>A0A0A0M8T0_9GAMM</name>
<evidence type="ECO:0000313" key="7">
    <source>
        <dbReference type="EMBL" id="KGO99428.1"/>
    </source>
</evidence>
<dbReference type="Gene3D" id="3.40.50.300">
    <property type="entry name" value="P-loop containing nucleotide triphosphate hydrolases"/>
    <property type="match status" value="2"/>
</dbReference>
<dbReference type="InterPro" id="IPR050699">
    <property type="entry name" value="RNA-DNA_Helicase"/>
</dbReference>
<dbReference type="InterPro" id="IPR011545">
    <property type="entry name" value="DEAD/DEAH_box_helicase_dom"/>
</dbReference>
<evidence type="ECO:0000259" key="5">
    <source>
        <dbReference type="PROSITE" id="PS51192"/>
    </source>
</evidence>
<dbReference type="InterPro" id="IPR027417">
    <property type="entry name" value="P-loop_NTPase"/>
</dbReference>
<keyword evidence="1" id="KW-0547">Nucleotide-binding</keyword>
<accession>A0A0A0M8T0</accession>
<keyword evidence="8" id="KW-1185">Reference proteome</keyword>
<evidence type="ECO:0000313" key="8">
    <source>
        <dbReference type="Proteomes" id="UP000030003"/>
    </source>
</evidence>
<reference evidence="7 8" key="1">
    <citation type="submission" date="2013-08" db="EMBL/GenBank/DDBJ databases">
        <title>Genomic analysis of Lysobacter defluvii.</title>
        <authorList>
            <person name="Wang Q."/>
            <person name="Wang G."/>
        </authorList>
    </citation>
    <scope>NUCLEOTIDE SEQUENCE [LARGE SCALE GENOMIC DNA]</scope>
    <source>
        <strain evidence="7 8">IMMIB APB-9</strain>
    </source>
</reference>
<feature type="domain" description="Helicase ATP-binding" evidence="5">
    <location>
        <begin position="93"/>
        <end position="239"/>
    </location>
</feature>
<dbReference type="GO" id="GO:0003676">
    <property type="term" value="F:nucleic acid binding"/>
    <property type="evidence" value="ECO:0007669"/>
    <property type="project" value="InterPro"/>
</dbReference>
<dbReference type="GO" id="GO:0005524">
    <property type="term" value="F:ATP binding"/>
    <property type="evidence" value="ECO:0007669"/>
    <property type="project" value="UniProtKB-KW"/>
</dbReference>
<feature type="domain" description="Helicase C-terminal" evidence="6">
    <location>
        <begin position="290"/>
        <end position="452"/>
    </location>
</feature>
<dbReference type="AlphaFoldDB" id="A0A0A0M8T0"/>
<evidence type="ECO:0000256" key="2">
    <source>
        <dbReference type="ARBA" id="ARBA00022801"/>
    </source>
</evidence>
<proteinExistence type="predicted"/>
<dbReference type="PANTHER" id="PTHR12131">
    <property type="entry name" value="ATP-DEPENDENT RNA AND DNA HELICASE"/>
    <property type="match status" value="1"/>
</dbReference>
<dbReference type="RefSeq" id="WP_331439584.1">
    <property type="nucleotide sequence ID" value="NZ_AUHT01000004.1"/>
</dbReference>
<dbReference type="InterPro" id="IPR014001">
    <property type="entry name" value="Helicase_ATP-bd"/>
</dbReference>
<dbReference type="GO" id="GO:0016787">
    <property type="term" value="F:hydrolase activity"/>
    <property type="evidence" value="ECO:0007669"/>
    <property type="project" value="UniProtKB-KW"/>
</dbReference>
<dbReference type="PANTHER" id="PTHR12131:SF1">
    <property type="entry name" value="ATP-DEPENDENT RNA HELICASE SUPV3L1, MITOCHONDRIAL-RELATED"/>
    <property type="match status" value="1"/>
</dbReference>
<evidence type="ECO:0000259" key="6">
    <source>
        <dbReference type="PROSITE" id="PS51194"/>
    </source>
</evidence>
<dbReference type="Proteomes" id="UP000030003">
    <property type="component" value="Unassembled WGS sequence"/>
</dbReference>
<dbReference type="PROSITE" id="PS51192">
    <property type="entry name" value="HELICASE_ATP_BIND_1"/>
    <property type="match status" value="1"/>
</dbReference>
<evidence type="ECO:0000256" key="3">
    <source>
        <dbReference type="ARBA" id="ARBA00022806"/>
    </source>
</evidence>
<sequence length="700" mass="79030">MDDLLFARCALINRHLELGDEQEARDGVIQLLDYCQSQDIAPPPVLNALTRMVGLYPYLRTGLSWDERYLLSAFSADAGSGEVVLHREQATVLRMLLDGANLALSAPTSFGKSFIVDAFISIKRPRNVLIIVPTLALADETRRRLHVKFGRRLKVITATEEEPCEAGNIFIFPQERAISYSAKMPDLDLLIVDEFYKASREFDRDRSAPLIRAILKFGAKSKQRYYLAPNIASLRESPFTEGMVFHRVDFNTVFLRKHEVYHAIQGAQAKTSALMEILQNAGGKTLVYAGTYAAIKEVATALLDQFEGQGSELLEEFHQWLVESYGPNWLLPRLMRRGVGVHNGQLHRSIGQIQIKLYEDPDGIQVLLSTSSIIEGVNTSAQNVVLWKNRNGASRLTDFEYRNIIGRSGRMFRHFVGHVFILEAPPAEQVNQLVLELPEELLGLPDVEEDYSLNVAQKGRADDFRREVSQLLGGRDADEVLRDHNVQTSDASVIKRILTDLRQNPRSWSGLSYLNSEDPKEWRFTLFRVLYLDPGAWDTTYTKFVAFTQVIAKNWVSTIPELLEELAGLDIDLDLFFKLERNVSYKLAALVGDVNTLQQAVNPGRHVDVSAFVVRAAHAFLPPTVFELEEYGLPRMISRKLQDAGVVDFEAADCRLSSAIQEIVDQRSLVREILEGFECYIFDYFLSGVMPESDANDAEH</sequence>
<dbReference type="SUPFAM" id="SSF52540">
    <property type="entry name" value="P-loop containing nucleoside triphosphate hydrolases"/>
    <property type="match status" value="1"/>
</dbReference>
<dbReference type="STRING" id="1385515.GCA_000423325_00051"/>
<keyword evidence="3 7" id="KW-0347">Helicase</keyword>
<evidence type="ECO:0000256" key="4">
    <source>
        <dbReference type="ARBA" id="ARBA00022840"/>
    </source>
</evidence>
<dbReference type="EMBL" id="AVBH01000016">
    <property type="protein sequence ID" value="KGO99428.1"/>
    <property type="molecule type" value="Genomic_DNA"/>
</dbReference>
<dbReference type="GO" id="GO:0004386">
    <property type="term" value="F:helicase activity"/>
    <property type="evidence" value="ECO:0007669"/>
    <property type="project" value="UniProtKB-KW"/>
</dbReference>
<keyword evidence="4" id="KW-0067">ATP-binding</keyword>
<comment type="caution">
    <text evidence="7">The sequence shown here is derived from an EMBL/GenBank/DDBJ whole genome shotgun (WGS) entry which is preliminary data.</text>
</comment>
<organism evidence="7 8">
    <name type="scientific">Lysobacter defluvii IMMIB APB-9 = DSM 18482</name>
    <dbReference type="NCBI Taxonomy" id="1385515"/>
    <lineage>
        <taxon>Bacteria</taxon>
        <taxon>Pseudomonadati</taxon>
        <taxon>Pseudomonadota</taxon>
        <taxon>Gammaproteobacteria</taxon>
        <taxon>Lysobacterales</taxon>
        <taxon>Lysobacteraceae</taxon>
        <taxon>Novilysobacter</taxon>
    </lineage>
</organism>
<protein>
    <submittedName>
        <fullName evidence="7">Helicase</fullName>
    </submittedName>
</protein>
<dbReference type="PROSITE" id="PS51194">
    <property type="entry name" value="HELICASE_CTER"/>
    <property type="match status" value="1"/>
</dbReference>
<keyword evidence="2" id="KW-0378">Hydrolase</keyword>
<dbReference type="eggNOG" id="COG1204">
    <property type="taxonomic scope" value="Bacteria"/>
</dbReference>